<evidence type="ECO:0000313" key="1">
    <source>
        <dbReference type="EMBL" id="CAJ1967572.1"/>
    </source>
</evidence>
<evidence type="ECO:0000313" key="2">
    <source>
        <dbReference type="Proteomes" id="UP001295423"/>
    </source>
</evidence>
<protein>
    <submittedName>
        <fullName evidence="1">Uncharacterized protein</fullName>
    </submittedName>
</protein>
<sequence>MSSNDTKESSSSSLSLMGRFAKFQDDQRLERLQTHCKSLDDLFKTCLKNRRSDSEAIEQRGLPLRSIKYFDWRGIAKDHPDVEKTCAREEHLVWSCRAVAIGCGKDLGELKKCFEDEGPLRILSAPGTAYEESDNNKKAKIPCRKVQESLGNCVNKGAYELYERRRKQQSNGSVEGK</sequence>
<proteinExistence type="predicted"/>
<gene>
    <name evidence="1" type="ORF">CYCCA115_LOCUS22834</name>
</gene>
<dbReference type="Proteomes" id="UP001295423">
    <property type="component" value="Unassembled WGS sequence"/>
</dbReference>
<dbReference type="AlphaFoldDB" id="A0AAD2GBI3"/>
<comment type="caution">
    <text evidence="1">The sequence shown here is derived from an EMBL/GenBank/DDBJ whole genome shotgun (WGS) entry which is preliminary data.</text>
</comment>
<name>A0AAD2GBI3_9STRA</name>
<dbReference type="EMBL" id="CAKOGP040002336">
    <property type="protein sequence ID" value="CAJ1967572.1"/>
    <property type="molecule type" value="Genomic_DNA"/>
</dbReference>
<reference evidence="1" key="1">
    <citation type="submission" date="2023-08" db="EMBL/GenBank/DDBJ databases">
        <authorList>
            <person name="Audoor S."/>
            <person name="Bilcke G."/>
        </authorList>
    </citation>
    <scope>NUCLEOTIDE SEQUENCE</scope>
</reference>
<keyword evidence="2" id="KW-1185">Reference proteome</keyword>
<organism evidence="1 2">
    <name type="scientific">Cylindrotheca closterium</name>
    <dbReference type="NCBI Taxonomy" id="2856"/>
    <lineage>
        <taxon>Eukaryota</taxon>
        <taxon>Sar</taxon>
        <taxon>Stramenopiles</taxon>
        <taxon>Ochrophyta</taxon>
        <taxon>Bacillariophyta</taxon>
        <taxon>Bacillariophyceae</taxon>
        <taxon>Bacillariophycidae</taxon>
        <taxon>Bacillariales</taxon>
        <taxon>Bacillariaceae</taxon>
        <taxon>Cylindrotheca</taxon>
    </lineage>
</organism>
<accession>A0AAD2GBI3</accession>